<gene>
    <name evidence="3" type="ORF">D4765_08510</name>
</gene>
<dbReference type="InterPro" id="IPR004360">
    <property type="entry name" value="Glyas_Fos-R_dOase_dom"/>
</dbReference>
<dbReference type="InterPro" id="IPR037523">
    <property type="entry name" value="VOC_core"/>
</dbReference>
<accession>A0A4T2C001</accession>
<proteinExistence type="predicted"/>
<dbReference type="PROSITE" id="PS51819">
    <property type="entry name" value="VOC"/>
    <property type="match status" value="1"/>
</dbReference>
<dbReference type="EMBL" id="QYRT01000012">
    <property type="protein sequence ID" value="TIH37435.1"/>
    <property type="molecule type" value="Genomic_DNA"/>
</dbReference>
<sequence>MASITAFGGAFVRAHDPEALYGWYEKHLGLGRSGGYFAFPASEQRTQVVFALFGADDEYFPRSQNVMINLQVDDLDAMLDRLAELGVEVDNHRESFDFGRFGWFTDPEGNRVELWQPAGDTEPTPHTEPTAVGES</sequence>
<dbReference type="PANTHER" id="PTHR33993:SF5">
    <property type="entry name" value="GLYOXALASE"/>
    <property type="match status" value="1"/>
</dbReference>
<organism evidence="3 4">
    <name type="scientific">Subtercola vilae</name>
    <dbReference type="NCBI Taxonomy" id="2056433"/>
    <lineage>
        <taxon>Bacteria</taxon>
        <taxon>Bacillati</taxon>
        <taxon>Actinomycetota</taxon>
        <taxon>Actinomycetes</taxon>
        <taxon>Micrococcales</taxon>
        <taxon>Microbacteriaceae</taxon>
        <taxon>Subtercola</taxon>
    </lineage>
</organism>
<evidence type="ECO:0000256" key="1">
    <source>
        <dbReference type="SAM" id="MobiDB-lite"/>
    </source>
</evidence>
<dbReference type="AlphaFoldDB" id="A0A4T2C001"/>
<keyword evidence="4" id="KW-1185">Reference proteome</keyword>
<reference evidence="3 4" key="1">
    <citation type="journal article" date="2019" name="Microorganisms">
        <title>Systematic Affiliation and Genome Analysis of Subtercola vilae DB165(T) with Particular Emphasis on Cold Adaptation of an Isolate from a High-Altitude Cold Volcano Lake.</title>
        <authorList>
            <person name="Villalobos A.S."/>
            <person name="Wiese J."/>
            <person name="Imhoff J.F."/>
            <person name="Dorador C."/>
            <person name="Keller A."/>
            <person name="Hentschel U."/>
        </authorList>
    </citation>
    <scope>NUCLEOTIDE SEQUENCE [LARGE SCALE GENOMIC DNA]</scope>
    <source>
        <strain evidence="3 4">DB165</strain>
    </source>
</reference>
<name>A0A4T2C001_9MICO</name>
<feature type="region of interest" description="Disordered" evidence="1">
    <location>
        <begin position="116"/>
        <end position="135"/>
    </location>
</feature>
<dbReference type="InterPro" id="IPR052164">
    <property type="entry name" value="Anthracycline_SecMetBiosynth"/>
</dbReference>
<evidence type="ECO:0000259" key="2">
    <source>
        <dbReference type="PROSITE" id="PS51819"/>
    </source>
</evidence>
<evidence type="ECO:0000313" key="4">
    <source>
        <dbReference type="Proteomes" id="UP000306192"/>
    </source>
</evidence>
<dbReference type="Gene3D" id="3.10.180.10">
    <property type="entry name" value="2,3-Dihydroxybiphenyl 1,2-Dioxygenase, domain 1"/>
    <property type="match status" value="1"/>
</dbReference>
<evidence type="ECO:0000313" key="3">
    <source>
        <dbReference type="EMBL" id="TIH37435.1"/>
    </source>
</evidence>
<dbReference type="OrthoDB" id="9799428at2"/>
<dbReference type="SUPFAM" id="SSF54593">
    <property type="entry name" value="Glyoxalase/Bleomycin resistance protein/Dihydroxybiphenyl dioxygenase"/>
    <property type="match status" value="1"/>
</dbReference>
<protein>
    <submittedName>
        <fullName evidence="3">VOC family protein</fullName>
    </submittedName>
</protein>
<dbReference type="PANTHER" id="PTHR33993">
    <property type="entry name" value="GLYOXALASE-RELATED"/>
    <property type="match status" value="1"/>
</dbReference>
<comment type="caution">
    <text evidence="3">The sequence shown here is derived from an EMBL/GenBank/DDBJ whole genome shotgun (WGS) entry which is preliminary data.</text>
</comment>
<dbReference type="InterPro" id="IPR029068">
    <property type="entry name" value="Glyas_Bleomycin-R_OHBP_Dase"/>
</dbReference>
<feature type="domain" description="VOC" evidence="2">
    <location>
        <begin position="6"/>
        <end position="117"/>
    </location>
</feature>
<dbReference type="Pfam" id="PF00903">
    <property type="entry name" value="Glyoxalase"/>
    <property type="match status" value="1"/>
</dbReference>
<dbReference type="Proteomes" id="UP000306192">
    <property type="component" value="Unassembled WGS sequence"/>
</dbReference>
<dbReference type="RefSeq" id="WP_136641861.1">
    <property type="nucleotide sequence ID" value="NZ_QYRT01000012.1"/>
</dbReference>